<dbReference type="EMBL" id="JADEXG010000129">
    <property type="protein sequence ID" value="MBE9080493.1"/>
    <property type="molecule type" value="Genomic_DNA"/>
</dbReference>
<name>A0A8J7AYY2_9CYAN</name>
<comment type="caution">
    <text evidence="1">The sequence shown here is derived from an EMBL/GenBank/DDBJ whole genome shotgun (WGS) entry which is preliminary data.</text>
</comment>
<dbReference type="RefSeq" id="WP_193912481.1">
    <property type="nucleotide sequence ID" value="NZ_JADEXG010000129.1"/>
</dbReference>
<gene>
    <name evidence="1" type="ORF">IQ241_24965</name>
</gene>
<organism evidence="1 2">
    <name type="scientific">Vasconcelosia minhoensis LEGE 07310</name>
    <dbReference type="NCBI Taxonomy" id="915328"/>
    <lineage>
        <taxon>Bacteria</taxon>
        <taxon>Bacillati</taxon>
        <taxon>Cyanobacteriota</taxon>
        <taxon>Cyanophyceae</taxon>
        <taxon>Nodosilineales</taxon>
        <taxon>Cymatolegaceae</taxon>
        <taxon>Vasconcelosia</taxon>
        <taxon>Vasconcelosia minhoensis</taxon>
    </lineage>
</organism>
<dbReference type="AlphaFoldDB" id="A0A8J7AYY2"/>
<reference evidence="1" key="1">
    <citation type="submission" date="2020-10" db="EMBL/GenBank/DDBJ databases">
        <authorList>
            <person name="Castelo-Branco R."/>
            <person name="Eusebio N."/>
            <person name="Adriana R."/>
            <person name="Vieira A."/>
            <person name="Brugerolle De Fraissinette N."/>
            <person name="Rezende De Castro R."/>
            <person name="Schneider M.P."/>
            <person name="Vasconcelos V."/>
            <person name="Leao P.N."/>
        </authorList>
    </citation>
    <scope>NUCLEOTIDE SEQUENCE</scope>
    <source>
        <strain evidence="1">LEGE 07310</strain>
    </source>
</reference>
<keyword evidence="2" id="KW-1185">Reference proteome</keyword>
<sequence>MPHPDSWQPLPIQDIQPLLGSFHRWVLCGGRSIDWWINRSTRQHADTDIGVFRSDLSACLDEMDPSRIYLCDPPGQLKRWDGKAVPAQVHDIWVTDTTHDHWILQLMIYDDDSEQVIYRRDCRITWSKHQHALTVRNLRILNPVITLLFKLHRSQLEDKDCLDVLSIIDAVANSKL</sequence>
<dbReference type="Gene3D" id="3.30.460.40">
    <property type="match status" value="1"/>
</dbReference>
<dbReference type="Proteomes" id="UP000636505">
    <property type="component" value="Unassembled WGS sequence"/>
</dbReference>
<proteinExistence type="predicted"/>
<accession>A0A8J7AYY2</accession>
<evidence type="ECO:0000313" key="1">
    <source>
        <dbReference type="EMBL" id="MBE9080493.1"/>
    </source>
</evidence>
<protein>
    <submittedName>
        <fullName evidence="1">Uncharacterized protein</fullName>
    </submittedName>
</protein>
<evidence type="ECO:0000313" key="2">
    <source>
        <dbReference type="Proteomes" id="UP000636505"/>
    </source>
</evidence>